<evidence type="ECO:0000256" key="1">
    <source>
        <dbReference type="SAM" id="MobiDB-lite"/>
    </source>
</evidence>
<keyword evidence="3" id="KW-1185">Reference proteome</keyword>
<dbReference type="RefSeq" id="WP_336597120.1">
    <property type="nucleotide sequence ID" value="NZ_JACFYJ010000006.1"/>
</dbReference>
<feature type="compositionally biased region" description="Polar residues" evidence="1">
    <location>
        <begin position="1"/>
        <end position="16"/>
    </location>
</feature>
<accession>A0ABU8IMI2</accession>
<name>A0ABU8IMI2_9BURK</name>
<gene>
    <name evidence="2" type="ORF">H3V53_05660</name>
</gene>
<reference evidence="2 3" key="1">
    <citation type="journal article" date="2022" name="Arch. Microbiol.">
        <title>Paraburkholderia bengalensis sp. nov. isolated from roots of Oryza sativa, IR64.</title>
        <authorList>
            <person name="Nag P."/>
            <person name="Mondal N."/>
            <person name="Sarkar J."/>
            <person name="Das S."/>
        </authorList>
    </citation>
    <scope>NUCLEOTIDE SEQUENCE [LARGE SCALE GENOMIC DNA]</scope>
    <source>
        <strain evidence="2 3">IR64_4_BI</strain>
    </source>
</reference>
<proteinExistence type="predicted"/>
<evidence type="ECO:0000313" key="2">
    <source>
        <dbReference type="EMBL" id="MEI5996705.1"/>
    </source>
</evidence>
<sequence>MVSSVGYGTTAASPQPKQHACVSGEATAQTTQPAAPGLTIGGMISLMV</sequence>
<evidence type="ECO:0000313" key="3">
    <source>
        <dbReference type="Proteomes" id="UP001386437"/>
    </source>
</evidence>
<protein>
    <submittedName>
        <fullName evidence="2">Uncharacterized protein</fullName>
    </submittedName>
</protein>
<dbReference type="Proteomes" id="UP001386437">
    <property type="component" value="Unassembled WGS sequence"/>
</dbReference>
<comment type="caution">
    <text evidence="2">The sequence shown here is derived from an EMBL/GenBank/DDBJ whole genome shotgun (WGS) entry which is preliminary data.</text>
</comment>
<organism evidence="2 3">
    <name type="scientific">Paraburkholderia bengalensis</name>
    <dbReference type="NCBI Taxonomy" id="2747562"/>
    <lineage>
        <taxon>Bacteria</taxon>
        <taxon>Pseudomonadati</taxon>
        <taxon>Pseudomonadota</taxon>
        <taxon>Betaproteobacteria</taxon>
        <taxon>Burkholderiales</taxon>
        <taxon>Burkholderiaceae</taxon>
        <taxon>Paraburkholderia</taxon>
    </lineage>
</organism>
<feature type="region of interest" description="Disordered" evidence="1">
    <location>
        <begin position="1"/>
        <end position="34"/>
    </location>
</feature>
<dbReference type="EMBL" id="JACFYJ010000006">
    <property type="protein sequence ID" value="MEI5996705.1"/>
    <property type="molecule type" value="Genomic_DNA"/>
</dbReference>